<feature type="transmembrane region" description="Helical" evidence="1">
    <location>
        <begin position="348"/>
        <end position="370"/>
    </location>
</feature>
<dbReference type="Gene3D" id="1.10.4160.10">
    <property type="entry name" value="Hydantoin permease"/>
    <property type="match status" value="1"/>
</dbReference>
<keyword evidence="1" id="KW-0472">Membrane</keyword>
<dbReference type="InterPro" id="IPR030191">
    <property type="entry name" value="CodB"/>
</dbReference>
<comment type="caution">
    <text evidence="2">The sequence shown here is derived from an EMBL/GenBank/DDBJ whole genome shotgun (WGS) entry which is preliminary data.</text>
</comment>
<dbReference type="EMBL" id="JBHUFB010000009">
    <property type="protein sequence ID" value="MFD1812699.1"/>
    <property type="molecule type" value="Genomic_DNA"/>
</dbReference>
<feature type="transmembrane region" description="Helical" evidence="1">
    <location>
        <begin position="376"/>
        <end position="394"/>
    </location>
</feature>
<name>A0ABW4P422_9NOCA</name>
<evidence type="ECO:0000256" key="1">
    <source>
        <dbReference type="SAM" id="Phobius"/>
    </source>
</evidence>
<dbReference type="Proteomes" id="UP001597286">
    <property type="component" value="Unassembled WGS sequence"/>
</dbReference>
<gene>
    <name evidence="2" type="ORF">ACFSJG_10770</name>
</gene>
<dbReference type="PANTHER" id="PTHR30569">
    <property type="entry name" value="CYTOSINE TRANSPORTER CODB"/>
    <property type="match status" value="1"/>
</dbReference>
<feature type="transmembrane region" description="Helical" evidence="1">
    <location>
        <begin position="268"/>
        <end position="287"/>
    </location>
</feature>
<keyword evidence="1" id="KW-1133">Transmembrane helix</keyword>
<evidence type="ECO:0000313" key="3">
    <source>
        <dbReference type="Proteomes" id="UP001597286"/>
    </source>
</evidence>
<feature type="transmembrane region" description="Helical" evidence="1">
    <location>
        <begin position="227"/>
        <end position="248"/>
    </location>
</feature>
<evidence type="ECO:0000313" key="2">
    <source>
        <dbReference type="EMBL" id="MFD1812699.1"/>
    </source>
</evidence>
<feature type="transmembrane region" description="Helical" evidence="1">
    <location>
        <begin position="415"/>
        <end position="438"/>
    </location>
</feature>
<feature type="transmembrane region" description="Helical" evidence="1">
    <location>
        <begin position="80"/>
        <end position="102"/>
    </location>
</feature>
<feature type="transmembrane region" description="Helical" evidence="1">
    <location>
        <begin position="52"/>
        <end position="74"/>
    </location>
</feature>
<protein>
    <submittedName>
        <fullName evidence="2">Purine-cytosine permease family protein</fullName>
    </submittedName>
</protein>
<feature type="transmembrane region" description="Helical" evidence="1">
    <location>
        <begin position="114"/>
        <end position="137"/>
    </location>
</feature>
<feature type="transmembrane region" description="Helical" evidence="1">
    <location>
        <begin position="299"/>
        <end position="316"/>
    </location>
</feature>
<organism evidence="2 3">
    <name type="scientific">Rhodococcus gannanensis</name>
    <dbReference type="NCBI Taxonomy" id="1960308"/>
    <lineage>
        <taxon>Bacteria</taxon>
        <taxon>Bacillati</taxon>
        <taxon>Actinomycetota</taxon>
        <taxon>Actinomycetes</taxon>
        <taxon>Mycobacteriales</taxon>
        <taxon>Nocardiaceae</taxon>
        <taxon>Rhodococcus</taxon>
    </lineage>
</organism>
<dbReference type="PANTHER" id="PTHR30569:SF0">
    <property type="entry name" value="CYTOSINE PERMEASE"/>
    <property type="match status" value="1"/>
</dbReference>
<keyword evidence="3" id="KW-1185">Reference proteome</keyword>
<keyword evidence="1" id="KW-0812">Transmembrane</keyword>
<reference evidence="3" key="1">
    <citation type="journal article" date="2019" name="Int. J. Syst. Evol. Microbiol.">
        <title>The Global Catalogue of Microorganisms (GCM) 10K type strain sequencing project: providing services to taxonomists for standard genome sequencing and annotation.</title>
        <authorList>
            <consortium name="The Broad Institute Genomics Platform"/>
            <consortium name="The Broad Institute Genome Sequencing Center for Infectious Disease"/>
            <person name="Wu L."/>
            <person name="Ma J."/>
        </authorList>
    </citation>
    <scope>NUCLEOTIDE SEQUENCE [LARGE SCALE GENOMIC DNA]</scope>
    <source>
        <strain evidence="3">DT72</strain>
    </source>
</reference>
<sequence length="549" mass="59055">MSVSPHPGTRAVPPLVLSSTDDPRVLERAAAEDYSLHIVPLSWRTGRLGVSMAWFGLMSAMFWVVVGSTVTLSVGTVDTIIGIALSAVTYGAINSVAARYAARTGTSVSLFSRALFGRAGSAFAAALFGITITYYVVAEGAIVASALHAYLPALPIAVCGLIVVLYQAPLAMRGVTTWLDKINGLLLPLYLLGLVGSVVWAVARYGYSNDWLTYEPAEAVDFGVPGWWFAFTVYMGVWVVTMMAWDFARFGRPEDAQFNGRVTFGTPFYVMTLLVNAVVGMFLAHTIEIEGALNEESAILGIVAMMGFWGLLWVVVSQTRVNTGNFYLASTNLQNFFARAFKLTLPRVFWLAVVAVVVYVMMLTNVLSWILQALSYQGVIIVSWVAIAMTHIALTSTGKGNALATAEFRPGRVPAVNPAGMFAWGVSSVVGIAMVAFGGTSGTVWAPPVSCVLAAVLYAIALGFSKPSWFTLDRPFDPRDEVDDPWEARVQCHRCGDSYIAYEMDRDPSAGHQAICLACASDTPAFLRAADAEAAEHGSPSRRAEVALD</sequence>
<proteinExistence type="predicted"/>
<feature type="transmembrane region" description="Helical" evidence="1">
    <location>
        <begin position="184"/>
        <end position="207"/>
    </location>
</feature>
<accession>A0ABW4P422</accession>
<feature type="transmembrane region" description="Helical" evidence="1">
    <location>
        <begin position="149"/>
        <end position="172"/>
    </location>
</feature>
<feature type="transmembrane region" description="Helical" evidence="1">
    <location>
        <begin position="444"/>
        <end position="464"/>
    </location>
</feature>
<dbReference type="RefSeq" id="WP_378485196.1">
    <property type="nucleotide sequence ID" value="NZ_JBHUFB010000009.1"/>
</dbReference>